<comment type="subcellular location">
    <subcellularLocation>
        <location evidence="1">Nucleus</location>
    </subcellularLocation>
</comment>
<evidence type="ECO:0000256" key="1">
    <source>
        <dbReference type="ARBA" id="ARBA00004123"/>
    </source>
</evidence>
<organism evidence="6 7">
    <name type="scientific">Micractinium conductrix</name>
    <dbReference type="NCBI Taxonomy" id="554055"/>
    <lineage>
        <taxon>Eukaryota</taxon>
        <taxon>Viridiplantae</taxon>
        <taxon>Chlorophyta</taxon>
        <taxon>core chlorophytes</taxon>
        <taxon>Trebouxiophyceae</taxon>
        <taxon>Chlorellales</taxon>
        <taxon>Chlorellaceae</taxon>
        <taxon>Chlorella clade</taxon>
        <taxon>Micractinium</taxon>
    </lineage>
</organism>
<dbReference type="AlphaFoldDB" id="A0A2P6V098"/>
<reference evidence="6 7" key="1">
    <citation type="journal article" date="2018" name="Plant J.">
        <title>Genome sequences of Chlorella sorokiniana UTEX 1602 and Micractinium conductrix SAG 241.80: implications to maltose excretion by a green alga.</title>
        <authorList>
            <person name="Arriola M.B."/>
            <person name="Velmurugan N."/>
            <person name="Zhang Y."/>
            <person name="Plunkett M.H."/>
            <person name="Hondzo H."/>
            <person name="Barney B.M."/>
        </authorList>
    </citation>
    <scope>NUCLEOTIDE SEQUENCE [LARGE SCALE GENOMIC DNA]</scope>
    <source>
        <strain evidence="6 7">SAG 241.80</strain>
    </source>
</reference>
<feature type="domain" description="Importin N-terminal" evidence="5">
    <location>
        <begin position="34"/>
        <end position="113"/>
    </location>
</feature>
<dbReference type="SMART" id="SM00913">
    <property type="entry name" value="IBN_N"/>
    <property type="match status" value="1"/>
</dbReference>
<accession>A0A2P6V098</accession>
<feature type="region of interest" description="Disordered" evidence="4">
    <location>
        <begin position="1167"/>
        <end position="1189"/>
    </location>
</feature>
<dbReference type="InterPro" id="IPR001494">
    <property type="entry name" value="Importin-beta_N"/>
</dbReference>
<dbReference type="PANTHER" id="PTHR10997">
    <property type="entry name" value="IMPORTIN-7, 8, 11"/>
    <property type="match status" value="1"/>
</dbReference>
<feature type="region of interest" description="Disordered" evidence="4">
    <location>
        <begin position="896"/>
        <end position="917"/>
    </location>
</feature>
<dbReference type="InterPro" id="IPR016024">
    <property type="entry name" value="ARM-type_fold"/>
</dbReference>
<evidence type="ECO:0000256" key="4">
    <source>
        <dbReference type="SAM" id="MobiDB-lite"/>
    </source>
</evidence>
<evidence type="ECO:0000313" key="7">
    <source>
        <dbReference type="Proteomes" id="UP000239649"/>
    </source>
</evidence>
<dbReference type="Proteomes" id="UP000239649">
    <property type="component" value="Unassembled WGS sequence"/>
</dbReference>
<dbReference type="OrthoDB" id="512098at2759"/>
<evidence type="ECO:0000313" key="6">
    <source>
        <dbReference type="EMBL" id="PSC67511.1"/>
    </source>
</evidence>
<dbReference type="Pfam" id="PF03810">
    <property type="entry name" value="IBN_N"/>
    <property type="match status" value="1"/>
</dbReference>
<dbReference type="SUPFAM" id="SSF48371">
    <property type="entry name" value="ARM repeat"/>
    <property type="match status" value="1"/>
</dbReference>
<dbReference type="GO" id="GO:0005635">
    <property type="term" value="C:nuclear envelope"/>
    <property type="evidence" value="ECO:0007669"/>
    <property type="project" value="TreeGrafter"/>
</dbReference>
<keyword evidence="7" id="KW-1185">Reference proteome</keyword>
<evidence type="ECO:0000256" key="2">
    <source>
        <dbReference type="ARBA" id="ARBA00022448"/>
    </source>
</evidence>
<gene>
    <name evidence="6" type="ORF">C2E20_8819</name>
</gene>
<dbReference type="GO" id="GO:0031267">
    <property type="term" value="F:small GTPase binding"/>
    <property type="evidence" value="ECO:0007669"/>
    <property type="project" value="InterPro"/>
</dbReference>
<dbReference type="InterPro" id="IPR011989">
    <property type="entry name" value="ARM-like"/>
</dbReference>
<comment type="caution">
    <text evidence="6">The sequence shown here is derived from an EMBL/GenBank/DDBJ whole genome shotgun (WGS) entry which is preliminary data.</text>
</comment>
<sequence>MEDAVAQAAPLPARTVITTLEAALSFDNATRGAAEAQLREWESDAAPGFIGSLLKVVAEVQAVPEDGRLMAAVVAKNAVGSSWRKTLGSREWSRVPEEEKQYIRSTAMAALLGDPSDRVALQITLLITNIARFDVPQPWATLLPDLAAAAAEESSVAVPAKKRALTALKHVLQALRGKKFVISTPRDARMLSEQEFEELAQGVAAQRQQLEQQCKGLLAPLRAQWEGHTGALLAGGDGWQRRGAAAAAALSALRELMHVLQDFDGVEEAFAALMTELHQAAAAVAPQLLAGPLAAAAMAAAATGGGASAEAAAEGDPQLQRWRLLGKNWERLLQVALVTMDRHTFQFAAHLPALLSLCINACLLAMDASLVHHMRAKARVVLVRFCARALLQQLYRRDFVEGGSPEARYVSDAGREAIGKFRAQLLAAADALDALLAPAQCPALVQAIVQKYIMLSPDEVAEWGSDPESFARNVDVETSPDADTPRPCGVALLECMLERADEPVAAALLAMAAQQQAAPLSPDTTLQREGTYRAIGECFTHLRTKVDFNAWYSGELRLILTSADMTGLHGSILRAGALWLLGVCGAELHAQHWGEALALTVTHVRHEDVVVALMAVSALTVLLSNCLEESQFVSAPPARKRLILEGPLGGAGGAALLGSDEEEGGDLSAAVDAEFAAHMAAVEAQTDAIVASCFGLLPRLAEIESMVRVLQCVSSTVELLGDRLRPHLPTICSALPQVWQVISQRRQEGAGGLARLHSALISTVTHLLLRLGSAAVADPRVAELLYPLLMHATNLGSPDSEPLVDDGLRLLSAVLSTSDALPQPLQEMAAARLPPILRRGHDTAACLRIAEGLALLGGLPAVAPLLPQPAAAIAASLGAAVTAAAAGKQAITDLMAAPPGASHQPRPPSKSLTAEQAAEGTAAAGLLNVLVQLCEQAAAGQPGGELQLPAELQPAAKAAAAVAAADFGGGVVRLPSQGVSLVEACLEVVGRLLFKQPSLLPVLLDGNSDGEARLLDRWVILGGARDIVEMFMPALGTLGRVRRHRAAVTLCSLLYADSIPLLHAGPRAAQALALGLRAAREQEHFARDQQRLAEMQMPDPTHSDQLVLRRRALARSDPVKAIDAQEAARAAATKVAGWLGEAALQAALQAVDPLLVDQLNELMGGRGAGGGPAQLDNGGGDDGMTEGGA</sequence>
<dbReference type="GO" id="GO:0005829">
    <property type="term" value="C:cytosol"/>
    <property type="evidence" value="ECO:0007669"/>
    <property type="project" value="TreeGrafter"/>
</dbReference>
<dbReference type="GO" id="GO:0006606">
    <property type="term" value="P:protein import into nucleus"/>
    <property type="evidence" value="ECO:0007669"/>
    <property type="project" value="TreeGrafter"/>
</dbReference>
<dbReference type="EMBL" id="LHPF02000056">
    <property type="protein sequence ID" value="PSC67511.1"/>
    <property type="molecule type" value="Genomic_DNA"/>
</dbReference>
<name>A0A2P6V098_9CHLO</name>
<dbReference type="PROSITE" id="PS50166">
    <property type="entry name" value="IMPORTIN_B_NT"/>
    <property type="match status" value="1"/>
</dbReference>
<proteinExistence type="predicted"/>
<evidence type="ECO:0000256" key="3">
    <source>
        <dbReference type="ARBA" id="ARBA00023242"/>
    </source>
</evidence>
<evidence type="ECO:0000259" key="5">
    <source>
        <dbReference type="PROSITE" id="PS50166"/>
    </source>
</evidence>
<keyword evidence="2" id="KW-0813">Transport</keyword>
<dbReference type="PANTHER" id="PTHR10997:SF70">
    <property type="entry name" value="IMPORTIN N-TERMINAL DOMAIN-CONTAINING PROTEIN"/>
    <property type="match status" value="1"/>
</dbReference>
<protein>
    <submittedName>
        <fullName evidence="6">Importin-11 isoform X1</fullName>
    </submittedName>
</protein>
<dbReference type="Gene3D" id="1.25.10.10">
    <property type="entry name" value="Leucine-rich Repeat Variant"/>
    <property type="match status" value="1"/>
</dbReference>
<keyword evidence="3" id="KW-0539">Nucleus</keyword>